<feature type="region of interest" description="Disordered" evidence="1">
    <location>
        <begin position="16"/>
        <end position="45"/>
    </location>
</feature>
<keyword evidence="4" id="KW-1185">Reference proteome</keyword>
<comment type="caution">
    <text evidence="3">The sequence shown here is derived from an EMBL/GenBank/DDBJ whole genome shotgun (WGS) entry which is preliminary data.</text>
</comment>
<dbReference type="AlphaFoldDB" id="A0A5J9UVH2"/>
<evidence type="ECO:0000256" key="2">
    <source>
        <dbReference type="SAM" id="Phobius"/>
    </source>
</evidence>
<evidence type="ECO:0000256" key="1">
    <source>
        <dbReference type="SAM" id="MobiDB-lite"/>
    </source>
</evidence>
<keyword evidence="2" id="KW-1133">Transmembrane helix</keyword>
<feature type="compositionally biased region" description="Pro residues" evidence="1">
    <location>
        <begin position="16"/>
        <end position="34"/>
    </location>
</feature>
<evidence type="ECO:0000313" key="4">
    <source>
        <dbReference type="Proteomes" id="UP000324897"/>
    </source>
</evidence>
<feature type="transmembrane region" description="Helical" evidence="2">
    <location>
        <begin position="270"/>
        <end position="288"/>
    </location>
</feature>
<accession>A0A5J9UVH2</accession>
<evidence type="ECO:0000313" key="3">
    <source>
        <dbReference type="EMBL" id="TVU27321.1"/>
    </source>
</evidence>
<organism evidence="3 4">
    <name type="scientific">Eragrostis curvula</name>
    <name type="common">weeping love grass</name>
    <dbReference type="NCBI Taxonomy" id="38414"/>
    <lineage>
        <taxon>Eukaryota</taxon>
        <taxon>Viridiplantae</taxon>
        <taxon>Streptophyta</taxon>
        <taxon>Embryophyta</taxon>
        <taxon>Tracheophyta</taxon>
        <taxon>Spermatophyta</taxon>
        <taxon>Magnoliopsida</taxon>
        <taxon>Liliopsida</taxon>
        <taxon>Poales</taxon>
        <taxon>Poaceae</taxon>
        <taxon>PACMAD clade</taxon>
        <taxon>Chloridoideae</taxon>
        <taxon>Eragrostideae</taxon>
        <taxon>Eragrostidinae</taxon>
        <taxon>Eragrostis</taxon>
    </lineage>
</organism>
<feature type="non-terminal residue" evidence="3">
    <location>
        <position position="1"/>
    </location>
</feature>
<protein>
    <submittedName>
        <fullName evidence="3">Uncharacterized protein</fullName>
    </submittedName>
</protein>
<feature type="transmembrane region" description="Helical" evidence="2">
    <location>
        <begin position="241"/>
        <end position="258"/>
    </location>
</feature>
<dbReference type="EMBL" id="RWGY01000013">
    <property type="protein sequence ID" value="TVU27321.1"/>
    <property type="molecule type" value="Genomic_DNA"/>
</dbReference>
<sequence>MFSYFQAQFAAIGHPLPTPPMWAPRPPISSPPMPGSAGSNAGAGVGAGDLTPGNNERYFASWWQRTSKRVAKEQRKGTLWKHRNAGVFDGASPNVQTALSSLKLQAQLWMYAGARGLREIGLGRVVTPWDGKDLGEALTNMVNFRLKLATFLLGSELNERKGDLALEDTEEDDKGDLGGVELLEIATAVFHNSNRKRIRAEFVYSSSNKTDSRNTKETILLRRVVAVLKPMSIPVPVPMPVLRLVLGLALGLAHLLLLHRLGLLELPAQYVALLALSGALCFVVQALSNDED</sequence>
<gene>
    <name evidence="3" type="ORF">EJB05_29923</name>
</gene>
<dbReference type="Proteomes" id="UP000324897">
    <property type="component" value="Chromosome 2"/>
</dbReference>
<dbReference type="Gramene" id="TVU27321">
    <property type="protein sequence ID" value="TVU27321"/>
    <property type="gene ID" value="EJB05_29923"/>
</dbReference>
<name>A0A5J9UVH2_9POAL</name>
<keyword evidence="2" id="KW-0812">Transmembrane</keyword>
<reference evidence="3 4" key="1">
    <citation type="journal article" date="2019" name="Sci. Rep.">
        <title>A high-quality genome of Eragrostis curvula grass provides insights into Poaceae evolution and supports new strategies to enhance forage quality.</title>
        <authorList>
            <person name="Carballo J."/>
            <person name="Santos B.A.C.M."/>
            <person name="Zappacosta D."/>
            <person name="Garbus I."/>
            <person name="Selva J.P."/>
            <person name="Gallo C.A."/>
            <person name="Diaz A."/>
            <person name="Albertini E."/>
            <person name="Caccamo M."/>
            <person name="Echenique V."/>
        </authorList>
    </citation>
    <scope>NUCLEOTIDE SEQUENCE [LARGE SCALE GENOMIC DNA]</scope>
    <source>
        <strain evidence="4">cv. Victoria</strain>
        <tissue evidence="3">Leaf</tissue>
    </source>
</reference>
<keyword evidence="2" id="KW-0472">Membrane</keyword>
<proteinExistence type="predicted"/>